<evidence type="ECO:0000313" key="1">
    <source>
        <dbReference type="EMBL" id="MFC7616070.1"/>
    </source>
</evidence>
<name>A0ABW2TQL6_9PSEU</name>
<evidence type="ECO:0000313" key="2">
    <source>
        <dbReference type="Proteomes" id="UP001596512"/>
    </source>
</evidence>
<organism evidence="1 2">
    <name type="scientific">Actinokineospora soli</name>
    <dbReference type="NCBI Taxonomy" id="1048753"/>
    <lineage>
        <taxon>Bacteria</taxon>
        <taxon>Bacillati</taxon>
        <taxon>Actinomycetota</taxon>
        <taxon>Actinomycetes</taxon>
        <taxon>Pseudonocardiales</taxon>
        <taxon>Pseudonocardiaceae</taxon>
        <taxon>Actinokineospora</taxon>
    </lineage>
</organism>
<gene>
    <name evidence="1" type="ORF">ACFQV2_23960</name>
</gene>
<dbReference type="Proteomes" id="UP001596512">
    <property type="component" value="Unassembled WGS sequence"/>
</dbReference>
<accession>A0ABW2TQL6</accession>
<keyword evidence="2" id="KW-1185">Reference proteome</keyword>
<reference evidence="2" key="1">
    <citation type="journal article" date="2019" name="Int. J. Syst. Evol. Microbiol.">
        <title>The Global Catalogue of Microorganisms (GCM) 10K type strain sequencing project: providing services to taxonomists for standard genome sequencing and annotation.</title>
        <authorList>
            <consortium name="The Broad Institute Genomics Platform"/>
            <consortium name="The Broad Institute Genome Sequencing Center for Infectious Disease"/>
            <person name="Wu L."/>
            <person name="Ma J."/>
        </authorList>
    </citation>
    <scope>NUCLEOTIDE SEQUENCE [LARGE SCALE GENOMIC DNA]</scope>
    <source>
        <strain evidence="2">JCM 17695</strain>
    </source>
</reference>
<protein>
    <submittedName>
        <fullName evidence="1">Uncharacterized protein</fullName>
    </submittedName>
</protein>
<comment type="caution">
    <text evidence="1">The sequence shown here is derived from an EMBL/GenBank/DDBJ whole genome shotgun (WGS) entry which is preliminary data.</text>
</comment>
<dbReference type="EMBL" id="JBHTEY010000004">
    <property type="protein sequence ID" value="MFC7616070.1"/>
    <property type="molecule type" value="Genomic_DNA"/>
</dbReference>
<proteinExistence type="predicted"/>
<sequence>MFVAIAGLVLGVQALLTRRTRAAVPAPEALGRAGELMRAVSTAAGEIRARALPLADADPVATAAAEVVAAAYRLACLVVRSHGRVPTALDALAVARRRMESVAGRIGERAPTTVLVEDLTKVRRHLEAREDAVRIQLGER</sequence>